<organism evidence="1 2">
    <name type="scientific">Botryosphaeria dothidea</name>
    <dbReference type="NCBI Taxonomy" id="55169"/>
    <lineage>
        <taxon>Eukaryota</taxon>
        <taxon>Fungi</taxon>
        <taxon>Dikarya</taxon>
        <taxon>Ascomycota</taxon>
        <taxon>Pezizomycotina</taxon>
        <taxon>Dothideomycetes</taxon>
        <taxon>Dothideomycetes incertae sedis</taxon>
        <taxon>Botryosphaeriales</taxon>
        <taxon>Botryosphaeriaceae</taxon>
        <taxon>Botryosphaeria</taxon>
    </lineage>
</organism>
<evidence type="ECO:0000313" key="1">
    <source>
        <dbReference type="EMBL" id="KAF4308001.1"/>
    </source>
</evidence>
<sequence length="239" mass="26302">MTEKTPESKTSPTINTPESLYHVKRVFRYPTPGHANSFLQPSIRATYASLGAAKHYAVRALFDEGYQPEQFLELHLRKGPGTNWTYGDGVLVYAKTVEDGFITVDLETTPNTLGSLVLRAADGRVTDPLFFVVQTTIDYSMDWSVGSRTTAIEGVFRTRAAAQAAARTVLLGEDGEIAKTDFAIYSENVGQNDWPFDENVIVHAVGENAVAFEIVVVGWICETLTMSGLCVRNESIGLW</sequence>
<dbReference type="AlphaFoldDB" id="A0A8H4IV10"/>
<gene>
    <name evidence="1" type="ORF">GTA08_BOTSDO04211</name>
</gene>
<reference evidence="1" key="1">
    <citation type="submission" date="2020-04" db="EMBL/GenBank/DDBJ databases">
        <title>Genome Assembly and Annotation of Botryosphaeria dothidea sdau 11-99, a Latent Pathogen of Apple Fruit Ring Rot in China.</title>
        <authorList>
            <person name="Yu C."/>
            <person name="Diao Y."/>
            <person name="Lu Q."/>
            <person name="Zhao J."/>
            <person name="Cui S."/>
            <person name="Peng C."/>
            <person name="He B."/>
            <person name="Liu H."/>
        </authorList>
    </citation>
    <scope>NUCLEOTIDE SEQUENCE [LARGE SCALE GENOMIC DNA]</scope>
    <source>
        <strain evidence="1">Sdau11-99</strain>
    </source>
</reference>
<keyword evidence="2" id="KW-1185">Reference proteome</keyword>
<protein>
    <submittedName>
        <fullName evidence="1">Uncharacterized protein</fullName>
    </submittedName>
</protein>
<name>A0A8H4IV10_9PEZI</name>
<dbReference type="Proteomes" id="UP000572817">
    <property type="component" value="Unassembled WGS sequence"/>
</dbReference>
<proteinExistence type="predicted"/>
<evidence type="ECO:0000313" key="2">
    <source>
        <dbReference type="Proteomes" id="UP000572817"/>
    </source>
</evidence>
<accession>A0A8H4IV10</accession>
<comment type="caution">
    <text evidence="1">The sequence shown here is derived from an EMBL/GenBank/DDBJ whole genome shotgun (WGS) entry which is preliminary data.</text>
</comment>
<dbReference type="EMBL" id="WWBZ02000022">
    <property type="protein sequence ID" value="KAF4308001.1"/>
    <property type="molecule type" value="Genomic_DNA"/>
</dbReference>
<dbReference type="OrthoDB" id="3880401at2759"/>